<dbReference type="Pfam" id="PF13404">
    <property type="entry name" value="HTH_AsnC-type"/>
    <property type="match status" value="1"/>
</dbReference>
<dbReference type="InterPro" id="IPR019887">
    <property type="entry name" value="Tscrpt_reg_AsnC/Lrp_C"/>
</dbReference>
<dbReference type="Gene3D" id="3.30.70.920">
    <property type="match status" value="1"/>
</dbReference>
<dbReference type="Gene3D" id="1.10.10.10">
    <property type="entry name" value="Winged helix-like DNA-binding domain superfamily/Winged helix DNA-binding domain"/>
    <property type="match status" value="1"/>
</dbReference>
<dbReference type="InterPro" id="IPR011991">
    <property type="entry name" value="ArsR-like_HTH"/>
</dbReference>
<evidence type="ECO:0000256" key="3">
    <source>
        <dbReference type="ARBA" id="ARBA00023163"/>
    </source>
</evidence>
<dbReference type="SMART" id="SM00344">
    <property type="entry name" value="HTH_ASNC"/>
    <property type="match status" value="1"/>
</dbReference>
<dbReference type="CDD" id="cd00090">
    <property type="entry name" value="HTH_ARSR"/>
    <property type="match status" value="1"/>
</dbReference>
<dbReference type="InterPro" id="IPR011008">
    <property type="entry name" value="Dimeric_a/b-barrel"/>
</dbReference>
<dbReference type="PRINTS" id="PR00033">
    <property type="entry name" value="HTHASNC"/>
</dbReference>
<dbReference type="RefSeq" id="WP_133602307.1">
    <property type="nucleotide sequence ID" value="NZ_JAUFPJ010000001.1"/>
</dbReference>
<name>A0A4R6NBP3_9BURK</name>
<evidence type="ECO:0000256" key="1">
    <source>
        <dbReference type="ARBA" id="ARBA00023015"/>
    </source>
</evidence>
<dbReference type="EMBL" id="SNXE01000001">
    <property type="protein sequence ID" value="TDP13422.1"/>
    <property type="molecule type" value="Genomic_DNA"/>
</dbReference>
<dbReference type="InterPro" id="IPR000485">
    <property type="entry name" value="AsnC-type_HTH_dom"/>
</dbReference>
<evidence type="ECO:0000313" key="6">
    <source>
        <dbReference type="Proteomes" id="UP000295357"/>
    </source>
</evidence>
<dbReference type="GO" id="GO:0043200">
    <property type="term" value="P:response to amino acid"/>
    <property type="evidence" value="ECO:0007669"/>
    <property type="project" value="TreeGrafter"/>
</dbReference>
<dbReference type="OrthoDB" id="5476at2"/>
<keyword evidence="2" id="KW-0238">DNA-binding</keyword>
<dbReference type="Pfam" id="PF01037">
    <property type="entry name" value="AsnC_trans_reg"/>
    <property type="match status" value="1"/>
</dbReference>
<evidence type="ECO:0000259" key="4">
    <source>
        <dbReference type="PROSITE" id="PS50956"/>
    </source>
</evidence>
<sequence>MNEAAAKDQTDRQLITLLQANARASTAELARKLGIARTTVVARLARLEAAGVIVGYTAKLGSEAQDRGVQAFVGVTVQPRAGREVVKKLTSFPELRQLASVSGEFDYMAVLRAESTMRLDALLDEIGEIEGVIKTTSSVVLALRVDRSA</sequence>
<reference evidence="5 6" key="1">
    <citation type="submission" date="2019-03" db="EMBL/GenBank/DDBJ databases">
        <title>Genomic Encyclopedia of Type Strains, Phase IV (KMG-IV): sequencing the most valuable type-strain genomes for metagenomic binning, comparative biology and taxonomic classification.</title>
        <authorList>
            <person name="Goeker M."/>
        </authorList>
    </citation>
    <scope>NUCLEOTIDE SEQUENCE [LARGE SCALE GENOMIC DNA]</scope>
    <source>
        <strain evidence="5 6">DSM 25082</strain>
    </source>
</reference>
<dbReference type="PROSITE" id="PS50956">
    <property type="entry name" value="HTH_ASNC_2"/>
    <property type="match status" value="1"/>
</dbReference>
<evidence type="ECO:0000313" key="5">
    <source>
        <dbReference type="EMBL" id="TDP13422.1"/>
    </source>
</evidence>
<dbReference type="SUPFAM" id="SSF46785">
    <property type="entry name" value="Winged helix' DNA-binding domain"/>
    <property type="match status" value="1"/>
</dbReference>
<protein>
    <submittedName>
        <fullName evidence="5">AsnC family transcriptional regulator</fullName>
    </submittedName>
</protein>
<proteinExistence type="predicted"/>
<dbReference type="InterPro" id="IPR036390">
    <property type="entry name" value="WH_DNA-bd_sf"/>
</dbReference>
<dbReference type="Proteomes" id="UP000295357">
    <property type="component" value="Unassembled WGS sequence"/>
</dbReference>
<dbReference type="GO" id="GO:0006355">
    <property type="term" value="P:regulation of DNA-templated transcription"/>
    <property type="evidence" value="ECO:0007669"/>
    <property type="project" value="UniProtKB-ARBA"/>
</dbReference>
<comment type="caution">
    <text evidence="5">The sequence shown here is derived from an EMBL/GenBank/DDBJ whole genome shotgun (WGS) entry which is preliminary data.</text>
</comment>
<dbReference type="InterPro" id="IPR036388">
    <property type="entry name" value="WH-like_DNA-bd_sf"/>
</dbReference>
<dbReference type="GO" id="GO:0005829">
    <property type="term" value="C:cytosol"/>
    <property type="evidence" value="ECO:0007669"/>
    <property type="project" value="TreeGrafter"/>
</dbReference>
<dbReference type="AlphaFoldDB" id="A0A4R6NBP3"/>
<gene>
    <name evidence="5" type="ORF">DFR39_101898</name>
</gene>
<organism evidence="5 6">
    <name type="scientific">Roseateles asaccharophilus</name>
    <dbReference type="NCBI Taxonomy" id="582607"/>
    <lineage>
        <taxon>Bacteria</taxon>
        <taxon>Pseudomonadati</taxon>
        <taxon>Pseudomonadota</taxon>
        <taxon>Betaproteobacteria</taxon>
        <taxon>Burkholderiales</taxon>
        <taxon>Sphaerotilaceae</taxon>
        <taxon>Roseateles</taxon>
    </lineage>
</organism>
<dbReference type="PANTHER" id="PTHR30154:SF53">
    <property type="entry name" value="HTH-TYPE TRANSCRIPTIONAL REGULATOR LRPC"/>
    <property type="match status" value="1"/>
</dbReference>
<evidence type="ECO:0000256" key="2">
    <source>
        <dbReference type="ARBA" id="ARBA00023125"/>
    </source>
</evidence>
<keyword evidence="3" id="KW-0804">Transcription</keyword>
<dbReference type="InterPro" id="IPR019888">
    <property type="entry name" value="Tscrpt_reg_AsnC-like"/>
</dbReference>
<dbReference type="GO" id="GO:0043565">
    <property type="term" value="F:sequence-specific DNA binding"/>
    <property type="evidence" value="ECO:0007669"/>
    <property type="project" value="InterPro"/>
</dbReference>
<dbReference type="SUPFAM" id="SSF54909">
    <property type="entry name" value="Dimeric alpha+beta barrel"/>
    <property type="match status" value="1"/>
</dbReference>
<keyword evidence="1" id="KW-0805">Transcription regulation</keyword>
<keyword evidence="6" id="KW-1185">Reference proteome</keyword>
<dbReference type="PANTHER" id="PTHR30154">
    <property type="entry name" value="LEUCINE-RESPONSIVE REGULATORY PROTEIN"/>
    <property type="match status" value="1"/>
</dbReference>
<feature type="domain" description="HTH asnC-type" evidence="4">
    <location>
        <begin position="8"/>
        <end position="70"/>
    </location>
</feature>
<accession>A0A4R6NBP3</accession>